<dbReference type="InterPro" id="IPR051219">
    <property type="entry name" value="Heterochromatin_chromo-domain"/>
</dbReference>
<keyword evidence="9" id="KW-1185">Reference proteome</keyword>
<feature type="compositionally biased region" description="Polar residues" evidence="5">
    <location>
        <begin position="280"/>
        <end position="292"/>
    </location>
</feature>
<feature type="compositionally biased region" description="Polar residues" evidence="5">
    <location>
        <begin position="325"/>
        <end position="335"/>
    </location>
</feature>
<evidence type="ECO:0008006" key="10">
    <source>
        <dbReference type="Google" id="ProtNLM"/>
    </source>
</evidence>
<dbReference type="AlphaFoldDB" id="A0A6A5X2Q7"/>
<evidence type="ECO:0000259" key="6">
    <source>
        <dbReference type="PROSITE" id="PS50013"/>
    </source>
</evidence>
<feature type="zinc finger region" description="C3H1-type" evidence="4">
    <location>
        <begin position="549"/>
        <end position="578"/>
    </location>
</feature>
<keyword evidence="4" id="KW-0862">Zinc</keyword>
<gene>
    <name evidence="8" type="ORF">P154DRAFT_529874</name>
</gene>
<evidence type="ECO:0000259" key="7">
    <source>
        <dbReference type="PROSITE" id="PS50103"/>
    </source>
</evidence>
<evidence type="ECO:0000256" key="3">
    <source>
        <dbReference type="ARBA" id="ARBA00023242"/>
    </source>
</evidence>
<feature type="zinc finger region" description="C3H1-type" evidence="4">
    <location>
        <begin position="424"/>
        <end position="447"/>
    </location>
</feature>
<proteinExistence type="predicted"/>
<feature type="domain" description="Chromo" evidence="6">
    <location>
        <begin position="21"/>
        <end position="81"/>
    </location>
</feature>
<feature type="region of interest" description="Disordered" evidence="5">
    <location>
        <begin position="605"/>
        <end position="626"/>
    </location>
</feature>
<dbReference type="SUPFAM" id="SSF54160">
    <property type="entry name" value="Chromo domain-like"/>
    <property type="match status" value="1"/>
</dbReference>
<dbReference type="InterPro" id="IPR016197">
    <property type="entry name" value="Chromo-like_dom_sf"/>
</dbReference>
<dbReference type="Pfam" id="PF00385">
    <property type="entry name" value="Chromo"/>
    <property type="match status" value="1"/>
</dbReference>
<feature type="region of interest" description="Disordered" evidence="5">
    <location>
        <begin position="664"/>
        <end position="710"/>
    </location>
</feature>
<feature type="region of interest" description="Disordered" evidence="5">
    <location>
        <begin position="130"/>
        <end position="252"/>
    </location>
</feature>
<feature type="compositionally biased region" description="Basic and acidic residues" evidence="5">
    <location>
        <begin position="193"/>
        <end position="208"/>
    </location>
</feature>
<dbReference type="PANTHER" id="PTHR22812">
    <property type="entry name" value="CHROMOBOX PROTEIN"/>
    <property type="match status" value="1"/>
</dbReference>
<reference evidence="8" key="1">
    <citation type="journal article" date="2020" name="Stud. Mycol.">
        <title>101 Dothideomycetes genomes: a test case for predicting lifestyles and emergence of pathogens.</title>
        <authorList>
            <person name="Haridas S."/>
            <person name="Albert R."/>
            <person name="Binder M."/>
            <person name="Bloem J."/>
            <person name="Labutti K."/>
            <person name="Salamov A."/>
            <person name="Andreopoulos B."/>
            <person name="Baker S."/>
            <person name="Barry K."/>
            <person name="Bills G."/>
            <person name="Bluhm B."/>
            <person name="Cannon C."/>
            <person name="Castanera R."/>
            <person name="Culley D."/>
            <person name="Daum C."/>
            <person name="Ezra D."/>
            <person name="Gonzalez J."/>
            <person name="Henrissat B."/>
            <person name="Kuo A."/>
            <person name="Liang C."/>
            <person name="Lipzen A."/>
            <person name="Lutzoni F."/>
            <person name="Magnuson J."/>
            <person name="Mondo S."/>
            <person name="Nolan M."/>
            <person name="Ohm R."/>
            <person name="Pangilinan J."/>
            <person name="Park H.-J."/>
            <person name="Ramirez L."/>
            <person name="Alfaro M."/>
            <person name="Sun H."/>
            <person name="Tritt A."/>
            <person name="Yoshinaga Y."/>
            <person name="Zwiers L.-H."/>
            <person name="Turgeon B."/>
            <person name="Goodwin S."/>
            <person name="Spatafora J."/>
            <person name="Crous P."/>
            <person name="Grigoriev I."/>
        </authorList>
    </citation>
    <scope>NUCLEOTIDE SEQUENCE</scope>
    <source>
        <strain evidence="8">CBS 123094</strain>
    </source>
</reference>
<dbReference type="OrthoDB" id="1918685at2759"/>
<dbReference type="PROSITE" id="PS50013">
    <property type="entry name" value="CHROMO_2"/>
    <property type="match status" value="1"/>
</dbReference>
<dbReference type="EMBL" id="ML977560">
    <property type="protein sequence ID" value="KAF2006186.1"/>
    <property type="molecule type" value="Genomic_DNA"/>
</dbReference>
<comment type="subunit">
    <text evidence="2">Component of the NuA4 histone acetyltransferase complex.</text>
</comment>
<evidence type="ECO:0000256" key="1">
    <source>
        <dbReference type="ARBA" id="ARBA00004123"/>
    </source>
</evidence>
<feature type="compositionally biased region" description="Basic and acidic residues" evidence="5">
    <location>
        <begin position="336"/>
        <end position="350"/>
    </location>
</feature>
<feature type="domain" description="C3H1-type" evidence="7">
    <location>
        <begin position="549"/>
        <end position="578"/>
    </location>
</feature>
<dbReference type="InterPro" id="IPR023780">
    <property type="entry name" value="Chromo_domain"/>
</dbReference>
<organism evidence="8 9">
    <name type="scientific">Amniculicola lignicola CBS 123094</name>
    <dbReference type="NCBI Taxonomy" id="1392246"/>
    <lineage>
        <taxon>Eukaryota</taxon>
        <taxon>Fungi</taxon>
        <taxon>Dikarya</taxon>
        <taxon>Ascomycota</taxon>
        <taxon>Pezizomycotina</taxon>
        <taxon>Dothideomycetes</taxon>
        <taxon>Pleosporomycetidae</taxon>
        <taxon>Pleosporales</taxon>
        <taxon>Amniculicolaceae</taxon>
        <taxon>Amniculicola</taxon>
    </lineage>
</organism>
<dbReference type="PROSITE" id="PS50103">
    <property type="entry name" value="ZF_C3H1"/>
    <property type="match status" value="3"/>
</dbReference>
<dbReference type="GO" id="GO:0005634">
    <property type="term" value="C:nucleus"/>
    <property type="evidence" value="ECO:0007669"/>
    <property type="project" value="UniProtKB-SubCell"/>
</dbReference>
<evidence type="ECO:0000256" key="4">
    <source>
        <dbReference type="PROSITE-ProRule" id="PRU00723"/>
    </source>
</evidence>
<dbReference type="Proteomes" id="UP000799779">
    <property type="component" value="Unassembled WGS sequence"/>
</dbReference>
<comment type="subcellular location">
    <subcellularLocation>
        <location evidence="1">Nucleus</location>
    </subcellularLocation>
</comment>
<sequence>MDQDESDNSVDVAQGENGDTYNVEAIISEGEPHQRGQKKYLVKWEGFPMDDCTWEPPEHFDSPLILEHWSDKKKTLTNKAFQDYILTNILRYHKAYQNTHGPGVFNQFQEIYDPVFVEFYQTGARKRRVEKFAQTRSPAHGASSGESSSDTPRVNQRRPTQTKPAEDVPAQRRRKLPFEDSSSESEGIVDSFMEERSNKPTRTDDHAARGKSNLFVDSPPLPREAQNASSAKNTIMKPIPPASRPGVAPASTGVSFSLKPKNPVRSLSTSTTIQPAANSITTAKPQPSTSMIPISRPGLGKAKRSGAPPIRIVNKPKPTVRREWQNSSKHFSTLHSRAEAQKRANREKTPDFTALQFVGGAPSGIVGDSRRGSTSSDPQAGGGFRGQDSYREYSIQARRQATDPLPHPRDLDLADWERAKIPLTCFEYRNGACQYPAQKCRFLHRQTSKVSPMDGTVPGKYRNYPVTCYNWMMGANGCSKTDDDCLFAHRNTGLLGEMGKPPREIDATAKPAFMSRRPSTETSGPAVKTPATGAPYFPDINNDTVPPKQNKHLTCFFWMEGGRGCNKGAGCAYAHKNTGWLAQLKEPPIRLDLALKPFSRESQSDISLRYSSDAGRRSEQLVSNPMRPSPLKEKTCFFWAQGICDKSEAHCKCAHRYTGQIADPPRGWKPRNEPRPAYRRRSPVFREPSLAPPIDADSDTMDMSSPEERRRSSNCIISPDAVAHFVVPQANAHEELSSAEMKCVIEEATQLNFQKIFAGNGTALLSRRAFLFFHPEQHAEELELITRWLLMHHVEVSNFWTDGSWGPFTNHVTRGGTGVILTHPDFEAFDQVKGFGQVLRGEVNIWSIGYQPGIEYDPDISVGPVPFRFDCIPIFPHGGVIYITDDVFRDKPREALKIMKLFISKIERCRQLDGPVDPWKRVDDGCLLWRLATPPELLDSIYLSIEKYADWIEAGDSIQISRLELYDLLSRIGYVEQDTPEIRFRPDDHFPIMSERRDFWPEYFEALKEDNNSSSKANDLAVQHYSEWLVYRRRDYRQLFVVHTEGNKAEWMKKHQSIDLIMTPEKCIKLLEQAGKGSRIDFLDWAFAEKEKKDLE</sequence>
<evidence type="ECO:0000256" key="5">
    <source>
        <dbReference type="SAM" id="MobiDB-lite"/>
    </source>
</evidence>
<dbReference type="Gene3D" id="4.10.1000.10">
    <property type="entry name" value="Zinc finger, CCCH-type"/>
    <property type="match status" value="1"/>
</dbReference>
<feature type="compositionally biased region" description="Polar residues" evidence="5">
    <location>
        <begin position="144"/>
        <end position="163"/>
    </location>
</feature>
<keyword evidence="3" id="KW-0539">Nucleus</keyword>
<dbReference type="SMART" id="SM00356">
    <property type="entry name" value="ZnF_C3H1"/>
    <property type="match status" value="4"/>
</dbReference>
<dbReference type="SMART" id="SM00298">
    <property type="entry name" value="CHROMO"/>
    <property type="match status" value="1"/>
</dbReference>
<keyword evidence="4" id="KW-0863">Zinc-finger</keyword>
<name>A0A6A5X2Q7_9PLEO</name>
<dbReference type="GO" id="GO:0006338">
    <property type="term" value="P:chromatin remodeling"/>
    <property type="evidence" value="ECO:0007669"/>
    <property type="project" value="UniProtKB-ARBA"/>
</dbReference>
<dbReference type="CDD" id="cd18966">
    <property type="entry name" value="chromodomain"/>
    <property type="match status" value="1"/>
</dbReference>
<feature type="domain" description="C3H1-type" evidence="7">
    <location>
        <begin position="630"/>
        <end position="658"/>
    </location>
</feature>
<evidence type="ECO:0000313" key="9">
    <source>
        <dbReference type="Proteomes" id="UP000799779"/>
    </source>
</evidence>
<evidence type="ECO:0000313" key="8">
    <source>
        <dbReference type="EMBL" id="KAF2006186.1"/>
    </source>
</evidence>
<evidence type="ECO:0000256" key="2">
    <source>
        <dbReference type="ARBA" id="ARBA00011353"/>
    </source>
</evidence>
<keyword evidence="4" id="KW-0479">Metal-binding</keyword>
<feature type="region of interest" description="Disordered" evidence="5">
    <location>
        <begin position="1"/>
        <end position="22"/>
    </location>
</feature>
<dbReference type="GO" id="GO:0008270">
    <property type="term" value="F:zinc ion binding"/>
    <property type="evidence" value="ECO:0007669"/>
    <property type="project" value="UniProtKB-KW"/>
</dbReference>
<accession>A0A6A5X2Q7</accession>
<dbReference type="Gene3D" id="3.30.1370.210">
    <property type="match status" value="1"/>
</dbReference>
<feature type="region of interest" description="Disordered" evidence="5">
    <location>
        <begin position="280"/>
        <end position="388"/>
    </location>
</feature>
<dbReference type="InterPro" id="IPR000953">
    <property type="entry name" value="Chromo/chromo_shadow_dom"/>
</dbReference>
<dbReference type="InterPro" id="IPR000571">
    <property type="entry name" value="Znf_CCCH"/>
</dbReference>
<feature type="region of interest" description="Disordered" evidence="5">
    <location>
        <begin position="515"/>
        <end position="535"/>
    </location>
</feature>
<protein>
    <recommendedName>
        <fullName evidence="10">Chromo domain-containing protein</fullName>
    </recommendedName>
</protein>
<feature type="zinc finger region" description="C3H1-type" evidence="4">
    <location>
        <begin position="630"/>
        <end position="658"/>
    </location>
</feature>
<feature type="domain" description="C3H1-type" evidence="7">
    <location>
        <begin position="424"/>
        <end position="447"/>
    </location>
</feature>
<dbReference type="Gene3D" id="2.40.50.40">
    <property type="match status" value="1"/>
</dbReference>